<dbReference type="PANTHER" id="PTHR38032">
    <property type="entry name" value="POLYMERASE-RELATED"/>
    <property type="match status" value="1"/>
</dbReference>
<dbReference type="InterPro" id="IPR005646">
    <property type="entry name" value="FapA"/>
</dbReference>
<evidence type="ECO:0000313" key="3">
    <source>
        <dbReference type="Proteomes" id="UP000198619"/>
    </source>
</evidence>
<dbReference type="Proteomes" id="UP000198619">
    <property type="component" value="Unassembled WGS sequence"/>
</dbReference>
<accession>A0A1I0ZC12</accession>
<dbReference type="InterPro" id="IPR046865">
    <property type="entry name" value="FapA_b_solenoid"/>
</dbReference>
<name>A0A1I0ZC12_9CLOT</name>
<sequence length="657" mass="73155">MHSMNENIFHGRSLEECISNACNSLNISSDNINYEIIEKRGILKKSITIKVLNEVKEELNREIKLESCKEDTKVKEDSKENSLDGFLEIKDGKLRIEDPKDGGNPASLLIPPNLDITVNGESSKGIIKVTSESQVKVNFPKETAKRNLNITVSENDMKAYISISYSPEHVYGLKDCEKNNKIMIGTEVKKLEYPPKFNKEEIIKELDKASIKYGVIEGAFNDDDLSKDKEYILIAQGVKPIDDEEDSIQIKFNIDKKKFKEDERGNVDYKNIGAVDMVEKGALIGELIQGKVGKDGKTVKGKVLPCKKRKKVIFKAGNGCEQVGNLIYSTTNGKPAFKGGIFQVNPVYEVNESVDIAMGNIEYSGDVYINGEVKDGMEIKVGGNLKISQNTTYAHVLAEGNIEIEGNVISSQVYAGGENNSILSYVKLIQALKEQLQGLLDSMVEVKKFGIVKENNKDGEVIKALIESKFKKLPRLCVELIKNEYISDELKTLMITKLMYLAPLNIKHFNELDDIIKCITLDIEEYSGKIAIPSYVTIDYCQDSTVRSTGDVYIVGKGQYVSDISCNGIVEFKREDAISRGGDITAKYEIRAQEVGSVAGVSTRLKVEKDGHIYAKKAYGNTTFVIGNKEHTLDCESNNVHVYMDSFGEVVVDRLKA</sequence>
<protein>
    <recommendedName>
        <fullName evidence="1">RNA-binding protein KhpB N-terminal domain-containing protein</fullName>
    </recommendedName>
</protein>
<dbReference type="AlphaFoldDB" id="A0A1I0ZC12"/>
<dbReference type="SMART" id="SM01245">
    <property type="entry name" value="Jag_N"/>
    <property type="match status" value="1"/>
</dbReference>
<dbReference type="STRING" id="84698.SAMN04488528_101950"/>
<dbReference type="Pfam" id="PF03961">
    <property type="entry name" value="FapA"/>
    <property type="match status" value="1"/>
</dbReference>
<gene>
    <name evidence="2" type="ORF">SAMN04488528_101950</name>
</gene>
<keyword evidence="3" id="KW-1185">Reference proteome</keyword>
<dbReference type="Pfam" id="PF14804">
    <property type="entry name" value="Jag_N"/>
    <property type="match status" value="1"/>
</dbReference>
<dbReference type="Gene3D" id="3.30.30.80">
    <property type="entry name" value="probable RNA-binding protein from clostridium symbiosum atcc 14940"/>
    <property type="match status" value="1"/>
</dbReference>
<evidence type="ECO:0000313" key="2">
    <source>
        <dbReference type="EMBL" id="SFB23174.1"/>
    </source>
</evidence>
<organism evidence="2 3">
    <name type="scientific">Clostridium frigidicarnis</name>
    <dbReference type="NCBI Taxonomy" id="84698"/>
    <lineage>
        <taxon>Bacteria</taxon>
        <taxon>Bacillati</taxon>
        <taxon>Bacillota</taxon>
        <taxon>Clostridia</taxon>
        <taxon>Eubacteriales</taxon>
        <taxon>Clostridiaceae</taxon>
        <taxon>Clostridium</taxon>
    </lineage>
</organism>
<dbReference type="PANTHER" id="PTHR38032:SF1">
    <property type="entry name" value="RNA-BINDING PROTEIN KHPB N-TERMINAL DOMAIN-CONTAINING PROTEIN"/>
    <property type="match status" value="1"/>
</dbReference>
<dbReference type="InterPro" id="IPR032782">
    <property type="entry name" value="KhpB_N"/>
</dbReference>
<dbReference type="InterPro" id="IPR046866">
    <property type="entry name" value="FapA_N"/>
</dbReference>
<evidence type="ECO:0000259" key="1">
    <source>
        <dbReference type="SMART" id="SM01245"/>
    </source>
</evidence>
<dbReference type="InterPro" id="IPR038247">
    <property type="entry name" value="Jag_N_dom_sf"/>
</dbReference>
<reference evidence="2 3" key="1">
    <citation type="submission" date="2016-10" db="EMBL/GenBank/DDBJ databases">
        <authorList>
            <person name="de Groot N.N."/>
        </authorList>
    </citation>
    <scope>NUCLEOTIDE SEQUENCE [LARGE SCALE GENOMIC DNA]</scope>
    <source>
        <strain evidence="2 3">DSM 12271</strain>
    </source>
</reference>
<feature type="domain" description="RNA-binding protein KhpB N-terminal" evidence="1">
    <location>
        <begin position="8"/>
        <end position="54"/>
    </location>
</feature>
<dbReference type="EMBL" id="FOKI01000019">
    <property type="protein sequence ID" value="SFB23174.1"/>
    <property type="molecule type" value="Genomic_DNA"/>
</dbReference>
<proteinExistence type="predicted"/>
<dbReference type="Pfam" id="PF20250">
    <property type="entry name" value="FapA_N"/>
    <property type="match status" value="1"/>
</dbReference>